<gene>
    <name evidence="2" type="ORF">C4900_11710</name>
</gene>
<dbReference type="InterPro" id="IPR041698">
    <property type="entry name" value="Methyltransf_25"/>
</dbReference>
<reference evidence="2 3" key="1">
    <citation type="submission" date="2018-02" db="EMBL/GenBank/DDBJ databases">
        <title>Insights into the biology of acidophilic members of the Acidiferrobacteraceae family derived from comparative genomic analyses.</title>
        <authorList>
            <person name="Issotta F."/>
            <person name="Thyssen C."/>
            <person name="Mena C."/>
            <person name="Moya A."/>
            <person name="Bellenberg S."/>
            <person name="Sproer C."/>
            <person name="Covarrubias P.C."/>
            <person name="Sand W."/>
            <person name="Quatrini R."/>
            <person name="Vera M."/>
        </authorList>
    </citation>
    <scope>NUCLEOTIDE SEQUENCE [LARGE SCALE GENOMIC DNA]</scope>
    <source>
        <strain evidence="3">m-1</strain>
    </source>
</reference>
<dbReference type="OrthoDB" id="9801363at2"/>
<sequence>MKDLQGAVRLAIAYVGLSAGLLPAVARLGRADGHTIAQAAGADIGYVVRWCDAAYAFELLDERPEGFVLTDLGQAFLPEAPGTLMPFAVQEVLTAHIAERAAGLMKTGERPGESVLAERATILPWFGPMLEAQFGPVFEKTIMPAVPVYERAAGRGGFVIDLGCGNGWYLMRLARAYPRLRCLGIDGFDENIRQGQARAKAAGVDDRVRFAKGDIYGFESPEPADIIALNRALHHVWDEKETVFRILHDHLKPGGAAVIWEPHWPAERTALREPGRRMVAFQNLTEHVQGNHFLRPTEIASAFRTAGLVPEVYDFLDGREAVVVGTRP</sequence>
<dbReference type="Gene3D" id="3.40.50.150">
    <property type="entry name" value="Vaccinia Virus protein VP39"/>
    <property type="match status" value="1"/>
</dbReference>
<evidence type="ECO:0000313" key="2">
    <source>
        <dbReference type="EMBL" id="RCN57201.1"/>
    </source>
</evidence>
<dbReference type="Proteomes" id="UP000253250">
    <property type="component" value="Unassembled WGS sequence"/>
</dbReference>
<evidence type="ECO:0000313" key="3">
    <source>
        <dbReference type="Proteomes" id="UP000253250"/>
    </source>
</evidence>
<keyword evidence="2" id="KW-0489">Methyltransferase</keyword>
<dbReference type="InterPro" id="IPR053173">
    <property type="entry name" value="SAM-binding_MTase"/>
</dbReference>
<name>A0A368HI81_9GAMM</name>
<dbReference type="PANTHER" id="PTHR45128">
    <property type="entry name" value="METHYLTRANSFERASE TYPE 11"/>
    <property type="match status" value="1"/>
</dbReference>
<dbReference type="EMBL" id="PSYR01000002">
    <property type="protein sequence ID" value="RCN57201.1"/>
    <property type="molecule type" value="Genomic_DNA"/>
</dbReference>
<comment type="caution">
    <text evidence="2">The sequence shown here is derived from an EMBL/GenBank/DDBJ whole genome shotgun (WGS) entry which is preliminary data.</text>
</comment>
<dbReference type="GO" id="GO:0032259">
    <property type="term" value="P:methylation"/>
    <property type="evidence" value="ECO:0007669"/>
    <property type="project" value="UniProtKB-KW"/>
</dbReference>
<keyword evidence="3" id="KW-1185">Reference proteome</keyword>
<evidence type="ECO:0000259" key="1">
    <source>
        <dbReference type="Pfam" id="PF13649"/>
    </source>
</evidence>
<proteinExistence type="predicted"/>
<dbReference type="AlphaFoldDB" id="A0A368HI81"/>
<dbReference type="CDD" id="cd02440">
    <property type="entry name" value="AdoMet_MTases"/>
    <property type="match status" value="1"/>
</dbReference>
<accession>A0A368HI81</accession>
<organism evidence="2 3">
    <name type="scientific">Acidiferrobacter thiooxydans</name>
    <dbReference type="NCBI Taxonomy" id="163359"/>
    <lineage>
        <taxon>Bacteria</taxon>
        <taxon>Pseudomonadati</taxon>
        <taxon>Pseudomonadota</taxon>
        <taxon>Gammaproteobacteria</taxon>
        <taxon>Acidiferrobacterales</taxon>
        <taxon>Acidiferrobacteraceae</taxon>
        <taxon>Acidiferrobacter</taxon>
    </lineage>
</organism>
<dbReference type="GO" id="GO:0008168">
    <property type="term" value="F:methyltransferase activity"/>
    <property type="evidence" value="ECO:0007669"/>
    <property type="project" value="UniProtKB-KW"/>
</dbReference>
<dbReference type="InterPro" id="IPR029063">
    <property type="entry name" value="SAM-dependent_MTases_sf"/>
</dbReference>
<protein>
    <submittedName>
        <fullName evidence="2">Class I SAM-dependent methyltransferase</fullName>
    </submittedName>
</protein>
<dbReference type="SUPFAM" id="SSF53335">
    <property type="entry name" value="S-adenosyl-L-methionine-dependent methyltransferases"/>
    <property type="match status" value="1"/>
</dbReference>
<keyword evidence="2" id="KW-0808">Transferase</keyword>
<dbReference type="Pfam" id="PF13649">
    <property type="entry name" value="Methyltransf_25"/>
    <property type="match status" value="1"/>
</dbReference>
<feature type="domain" description="Methyltransferase" evidence="1">
    <location>
        <begin position="159"/>
        <end position="255"/>
    </location>
</feature>